<evidence type="ECO:0000313" key="2">
    <source>
        <dbReference type="EMBL" id="UTJ05900.1"/>
    </source>
</evidence>
<keyword evidence="1" id="KW-0472">Membrane</keyword>
<keyword evidence="1" id="KW-1133">Transmembrane helix</keyword>
<dbReference type="EMBL" id="CP100595">
    <property type="protein sequence ID" value="UTJ05900.1"/>
    <property type="molecule type" value="Genomic_DNA"/>
</dbReference>
<name>A0ABY5E546_9BACT</name>
<evidence type="ECO:0008006" key="4">
    <source>
        <dbReference type="Google" id="ProtNLM"/>
    </source>
</evidence>
<keyword evidence="1" id="KW-0812">Transmembrane</keyword>
<proteinExistence type="predicted"/>
<evidence type="ECO:0000313" key="3">
    <source>
        <dbReference type="Proteomes" id="UP001060012"/>
    </source>
</evidence>
<protein>
    <recommendedName>
        <fullName evidence="4">EamA family transporter</fullName>
    </recommendedName>
</protein>
<gene>
    <name evidence="2" type="ORF">NJU99_11660</name>
</gene>
<sequence length="61" mass="6678">MLLSKDNLLSLKSFSPSFAFTLSTSILFGIGSIFAALKTTLNIIIINEISLKMLFTLVILI</sequence>
<dbReference type="Proteomes" id="UP001060012">
    <property type="component" value="Chromosome"/>
</dbReference>
<reference evidence="2" key="1">
    <citation type="submission" date="2022-07" db="EMBL/GenBank/DDBJ databases">
        <title>Arcobacter roscoffensis sp. nov., a marine bacterium isolated from coastal seawater collected from Roscoff, France.</title>
        <authorList>
            <person name="Pascual J."/>
            <person name="Lepeaux C."/>
            <person name="Methner A."/>
            <person name="Overmann J."/>
        </authorList>
    </citation>
    <scope>NUCLEOTIDE SEQUENCE</scope>
    <source>
        <strain evidence="2">ARW1-2F2</strain>
    </source>
</reference>
<dbReference type="RefSeq" id="WP_254576081.1">
    <property type="nucleotide sequence ID" value="NZ_CP100595.1"/>
</dbReference>
<evidence type="ECO:0000256" key="1">
    <source>
        <dbReference type="SAM" id="Phobius"/>
    </source>
</evidence>
<feature type="transmembrane region" description="Helical" evidence="1">
    <location>
        <begin position="20"/>
        <end position="45"/>
    </location>
</feature>
<organism evidence="2 3">
    <name type="scientific">Arcobacter roscoffensis</name>
    <dbReference type="NCBI Taxonomy" id="2961520"/>
    <lineage>
        <taxon>Bacteria</taxon>
        <taxon>Pseudomonadati</taxon>
        <taxon>Campylobacterota</taxon>
        <taxon>Epsilonproteobacteria</taxon>
        <taxon>Campylobacterales</taxon>
        <taxon>Arcobacteraceae</taxon>
        <taxon>Arcobacter</taxon>
    </lineage>
</organism>
<keyword evidence="3" id="KW-1185">Reference proteome</keyword>
<accession>A0ABY5E546</accession>